<dbReference type="AlphaFoldDB" id="A0A4D6MSG6"/>
<gene>
    <name evidence="2" type="ORF">DEO72_LG8g2496</name>
</gene>
<evidence type="ECO:0000256" key="1">
    <source>
        <dbReference type="SAM" id="MobiDB-lite"/>
    </source>
</evidence>
<organism evidence="2 3">
    <name type="scientific">Vigna unguiculata</name>
    <name type="common">Cowpea</name>
    <dbReference type="NCBI Taxonomy" id="3917"/>
    <lineage>
        <taxon>Eukaryota</taxon>
        <taxon>Viridiplantae</taxon>
        <taxon>Streptophyta</taxon>
        <taxon>Embryophyta</taxon>
        <taxon>Tracheophyta</taxon>
        <taxon>Spermatophyta</taxon>
        <taxon>Magnoliopsida</taxon>
        <taxon>eudicotyledons</taxon>
        <taxon>Gunneridae</taxon>
        <taxon>Pentapetalae</taxon>
        <taxon>rosids</taxon>
        <taxon>fabids</taxon>
        <taxon>Fabales</taxon>
        <taxon>Fabaceae</taxon>
        <taxon>Papilionoideae</taxon>
        <taxon>50 kb inversion clade</taxon>
        <taxon>NPAAA clade</taxon>
        <taxon>indigoferoid/millettioid clade</taxon>
        <taxon>Phaseoleae</taxon>
        <taxon>Vigna</taxon>
    </lineage>
</organism>
<evidence type="ECO:0000313" key="2">
    <source>
        <dbReference type="EMBL" id="QCE04460.1"/>
    </source>
</evidence>
<keyword evidence="3" id="KW-1185">Reference proteome</keyword>
<dbReference type="Proteomes" id="UP000501690">
    <property type="component" value="Linkage Group LG8"/>
</dbReference>
<reference evidence="2 3" key="1">
    <citation type="submission" date="2019-04" db="EMBL/GenBank/DDBJ databases">
        <title>An improved genome assembly and genetic linkage map for asparagus bean, Vigna unguiculata ssp. sesquipedialis.</title>
        <authorList>
            <person name="Xia Q."/>
            <person name="Zhang R."/>
            <person name="Dong Y."/>
        </authorList>
    </citation>
    <scope>NUCLEOTIDE SEQUENCE [LARGE SCALE GENOMIC DNA]</scope>
    <source>
        <tissue evidence="2">Leaf</tissue>
    </source>
</reference>
<sequence length="154" mass="17362">MASSLNPHSKAFRSDKQSHISAPFNNSTKTYPPVSLRLTGPAQAREVLSLKRALSRLGETRVGEQRTLQGLAQASPFSLRRDHSSLKNKNSSSKRQFEQQVLGEPLLISPRRGKLAWVRKPVLAIVLSCKTQKPHRNHIFTNIKQLNHEHTSRI</sequence>
<proteinExistence type="predicted"/>
<feature type="compositionally biased region" description="Polar residues" evidence="1">
    <location>
        <begin position="67"/>
        <end position="76"/>
    </location>
</feature>
<name>A0A4D6MSG6_VIGUN</name>
<evidence type="ECO:0000313" key="3">
    <source>
        <dbReference type="Proteomes" id="UP000501690"/>
    </source>
</evidence>
<dbReference type="EMBL" id="CP039352">
    <property type="protein sequence ID" value="QCE04460.1"/>
    <property type="molecule type" value="Genomic_DNA"/>
</dbReference>
<accession>A0A4D6MSG6</accession>
<feature type="compositionally biased region" description="Polar residues" evidence="1">
    <location>
        <begin position="19"/>
        <end position="30"/>
    </location>
</feature>
<protein>
    <submittedName>
        <fullName evidence="2">Uncharacterized protein</fullName>
    </submittedName>
</protein>
<feature type="region of interest" description="Disordered" evidence="1">
    <location>
        <begin position="1"/>
        <end position="36"/>
    </location>
</feature>
<feature type="region of interest" description="Disordered" evidence="1">
    <location>
        <begin position="67"/>
        <end position="97"/>
    </location>
</feature>